<evidence type="ECO:0000313" key="10">
    <source>
        <dbReference type="Proteomes" id="UP000650524"/>
    </source>
</evidence>
<evidence type="ECO:0000256" key="2">
    <source>
        <dbReference type="ARBA" id="ARBA00009773"/>
    </source>
</evidence>
<feature type="transmembrane region" description="Helical" evidence="8">
    <location>
        <begin position="41"/>
        <end position="60"/>
    </location>
</feature>
<sequence>MNSSYDPSKDKSLVSAALEITVHVGFVVLLLFWCFRIAQPFIQIFVWGIIIAIAVFPVYSRLCSALGGRNKLASILVTFLLLIVLIVPSLMFAGSLVDTAQKLSASFLKGSLSIPPPQTAIKSWPVVGETLYDFWHLSSENLTSAVSKIAPHLKVFGLWLLNRAAGAGFGIVSFVISILIAGVMLANEERGVWVARAIAVRLAGERGIEFVQLSGATVRSVARGILGVAVIQSILAGLGCLVAGVPGAGLWALLVLILAVVQLPTILILGPIIIYVFYTASTFPAILFAIWSILVGGCDSFLKPLLMGRGVDVPMLVVFIGAIGGFILNGIIGLFIGAIILSLGFKLFQVWLNEDMKQEEAPDNSPSAPVSEQD</sequence>
<evidence type="ECO:0000256" key="6">
    <source>
        <dbReference type="ARBA" id="ARBA00022989"/>
    </source>
</evidence>
<evidence type="ECO:0000256" key="3">
    <source>
        <dbReference type="ARBA" id="ARBA00022448"/>
    </source>
</evidence>
<comment type="subcellular location">
    <subcellularLocation>
        <location evidence="1">Cell membrane</location>
        <topology evidence="1">Multi-pass membrane protein</topology>
    </subcellularLocation>
</comment>
<evidence type="ECO:0000256" key="8">
    <source>
        <dbReference type="SAM" id="Phobius"/>
    </source>
</evidence>
<keyword evidence="7 8" id="KW-0472">Membrane</keyword>
<keyword evidence="6 8" id="KW-1133">Transmembrane helix</keyword>
<feature type="transmembrane region" description="Helical" evidence="8">
    <location>
        <begin position="72"/>
        <end position="97"/>
    </location>
</feature>
<feature type="transmembrane region" description="Helical" evidence="8">
    <location>
        <begin position="315"/>
        <end position="348"/>
    </location>
</feature>
<feature type="transmembrane region" description="Helical" evidence="8">
    <location>
        <begin position="224"/>
        <end position="244"/>
    </location>
</feature>
<dbReference type="AlphaFoldDB" id="A0A8J6N1F7"/>
<keyword evidence="3" id="KW-0813">Transport</keyword>
<evidence type="ECO:0000256" key="7">
    <source>
        <dbReference type="ARBA" id="ARBA00023136"/>
    </source>
</evidence>
<dbReference type="Proteomes" id="UP000650524">
    <property type="component" value="Unassembled WGS sequence"/>
</dbReference>
<evidence type="ECO:0000256" key="1">
    <source>
        <dbReference type="ARBA" id="ARBA00004651"/>
    </source>
</evidence>
<evidence type="ECO:0000256" key="5">
    <source>
        <dbReference type="ARBA" id="ARBA00022692"/>
    </source>
</evidence>
<feature type="transmembrane region" description="Helical" evidence="8">
    <location>
        <begin position="250"/>
        <end position="269"/>
    </location>
</feature>
<dbReference type="Pfam" id="PF01594">
    <property type="entry name" value="AI-2E_transport"/>
    <property type="match status" value="1"/>
</dbReference>
<name>A0A8J6N1F7_9DELT</name>
<feature type="transmembrane region" description="Helical" evidence="8">
    <location>
        <begin position="276"/>
        <end position="295"/>
    </location>
</feature>
<protein>
    <submittedName>
        <fullName evidence="9">AI-2E family transporter</fullName>
    </submittedName>
</protein>
<keyword evidence="4" id="KW-1003">Cell membrane</keyword>
<dbReference type="PANTHER" id="PTHR21716:SF67">
    <property type="entry name" value="TRANSPORT PROTEIN YDIK-RELATED"/>
    <property type="match status" value="1"/>
</dbReference>
<organism evidence="9 10">
    <name type="scientific">Candidatus Desulfacyla euxinica</name>
    <dbReference type="NCBI Taxonomy" id="2841693"/>
    <lineage>
        <taxon>Bacteria</taxon>
        <taxon>Deltaproteobacteria</taxon>
        <taxon>Candidatus Desulfacyla</taxon>
    </lineage>
</organism>
<dbReference type="EMBL" id="JACNJD010000252">
    <property type="protein sequence ID" value="MBC8178053.1"/>
    <property type="molecule type" value="Genomic_DNA"/>
</dbReference>
<feature type="transmembrane region" description="Helical" evidence="8">
    <location>
        <begin position="12"/>
        <end position="35"/>
    </location>
</feature>
<reference evidence="9 10" key="1">
    <citation type="submission" date="2020-08" db="EMBL/GenBank/DDBJ databases">
        <title>Bridging the membrane lipid divide: bacteria of the FCB group superphylum have the potential to synthesize archaeal ether lipids.</title>
        <authorList>
            <person name="Villanueva L."/>
            <person name="Von Meijenfeldt F.A.B."/>
            <person name="Westbye A.B."/>
            <person name="Yadav S."/>
            <person name="Hopmans E.C."/>
            <person name="Dutilh B.E."/>
            <person name="Sinninghe Damste J.S."/>
        </authorList>
    </citation>
    <scope>NUCLEOTIDE SEQUENCE [LARGE SCALE GENOMIC DNA]</scope>
    <source>
        <strain evidence="9">NIOZ-UU27</strain>
    </source>
</reference>
<proteinExistence type="inferred from homology"/>
<gene>
    <name evidence="9" type="ORF">H8E19_11670</name>
</gene>
<keyword evidence="5 8" id="KW-0812">Transmembrane</keyword>
<dbReference type="GO" id="GO:0005886">
    <property type="term" value="C:plasma membrane"/>
    <property type="evidence" value="ECO:0007669"/>
    <property type="project" value="UniProtKB-SubCell"/>
</dbReference>
<dbReference type="InterPro" id="IPR002549">
    <property type="entry name" value="AI-2E-like"/>
</dbReference>
<dbReference type="PANTHER" id="PTHR21716">
    <property type="entry name" value="TRANSMEMBRANE PROTEIN"/>
    <property type="match status" value="1"/>
</dbReference>
<evidence type="ECO:0000313" key="9">
    <source>
        <dbReference type="EMBL" id="MBC8178053.1"/>
    </source>
</evidence>
<feature type="transmembrane region" description="Helical" evidence="8">
    <location>
        <begin position="164"/>
        <end position="186"/>
    </location>
</feature>
<evidence type="ECO:0000256" key="4">
    <source>
        <dbReference type="ARBA" id="ARBA00022475"/>
    </source>
</evidence>
<comment type="similarity">
    <text evidence="2">Belongs to the autoinducer-2 exporter (AI-2E) (TC 2.A.86) family.</text>
</comment>
<comment type="caution">
    <text evidence="9">The sequence shown here is derived from an EMBL/GenBank/DDBJ whole genome shotgun (WGS) entry which is preliminary data.</text>
</comment>
<accession>A0A8J6N1F7</accession>